<dbReference type="Pfam" id="PF02812">
    <property type="entry name" value="ELFV_dehydrog_N"/>
    <property type="match status" value="1"/>
</dbReference>
<dbReference type="SUPFAM" id="SSF51735">
    <property type="entry name" value="NAD(P)-binding Rossmann-fold domains"/>
    <property type="match status" value="1"/>
</dbReference>
<keyword evidence="5" id="KW-0547">Nucleotide-binding</keyword>
<dbReference type="KEGG" id="plyc:GXP70_22695"/>
<dbReference type="SUPFAM" id="SSF53223">
    <property type="entry name" value="Aminoacid dehydrogenase-like, N-terminal domain"/>
    <property type="match status" value="1"/>
</dbReference>
<dbReference type="PANTHER" id="PTHR42722">
    <property type="entry name" value="LEUCINE DEHYDROGENASE"/>
    <property type="match status" value="1"/>
</dbReference>
<dbReference type="FunFam" id="3.40.50.10860:FF:000010">
    <property type="entry name" value="Leucine dehydrogenase"/>
    <property type="match status" value="1"/>
</dbReference>
<dbReference type="InterPro" id="IPR016211">
    <property type="entry name" value="Glu/Phe/Leu/Val/Trp_DH_bac/arc"/>
</dbReference>
<name>A0A6C0G4W9_9BACL</name>
<sequence>MDVWKEMKRLQVEQVVFCQEEQSGLQAVIAIHSTKRGPALGGCRMREYASEEEAVADAVRLARGMTYKAAVFGLPFGGGKAVLTGNPATDKSEAKFRALGRFIERQQGRYLTGVDLGTTVRDMDWIRLETAYVTDTTGTMMATNDFTAEMTAYGVLLGMKASADYLLGSGDLNGRTVAVQGLGKVGYLLCGMLRDAGARLIVTDLSTALADKAAKTYQARAVAPDAIYSEQCDIFAPCAVGGTLNDDTIPKLRCAIVAGSANNQLAEEGRHAEELERRGILYAPDYVVNAGGLIITACELQGLSMADSKRSVERIYGLLLQLYAQAKQDGIPAAAAANMLAEAQLAQP</sequence>
<evidence type="ECO:0000259" key="7">
    <source>
        <dbReference type="SMART" id="SM00839"/>
    </source>
</evidence>
<dbReference type="GO" id="GO:0016639">
    <property type="term" value="F:oxidoreductase activity, acting on the CH-NH2 group of donors, NAD or NADP as acceptor"/>
    <property type="evidence" value="ECO:0007669"/>
    <property type="project" value="InterPro"/>
</dbReference>
<evidence type="ECO:0000256" key="1">
    <source>
        <dbReference type="ARBA" id="ARBA00006382"/>
    </source>
</evidence>
<dbReference type="Pfam" id="PF00208">
    <property type="entry name" value="ELFV_dehydrog"/>
    <property type="match status" value="2"/>
</dbReference>
<dbReference type="InterPro" id="IPR006096">
    <property type="entry name" value="Glu/Leu/Phe/Val/Trp_DH_C"/>
</dbReference>
<dbReference type="RefSeq" id="WP_162358947.1">
    <property type="nucleotide sequence ID" value="NZ_CP048209.1"/>
</dbReference>
<dbReference type="Gene3D" id="3.40.50.720">
    <property type="entry name" value="NAD(P)-binding Rossmann-like Domain"/>
    <property type="match status" value="1"/>
</dbReference>
<dbReference type="PRINTS" id="PR00082">
    <property type="entry name" value="GLFDHDRGNASE"/>
</dbReference>
<dbReference type="InterPro" id="IPR036291">
    <property type="entry name" value="NAD(P)-bd_dom_sf"/>
</dbReference>
<evidence type="ECO:0000313" key="9">
    <source>
        <dbReference type="Proteomes" id="UP000476064"/>
    </source>
</evidence>
<evidence type="ECO:0000256" key="4">
    <source>
        <dbReference type="PIRSR" id="PIRSR000188-1"/>
    </source>
</evidence>
<evidence type="ECO:0000256" key="2">
    <source>
        <dbReference type="ARBA" id="ARBA00023002"/>
    </source>
</evidence>
<dbReference type="Gene3D" id="3.40.50.10860">
    <property type="entry name" value="Leucine Dehydrogenase, chain A, domain 1"/>
    <property type="match status" value="1"/>
</dbReference>
<dbReference type="AlphaFoldDB" id="A0A6C0G4W9"/>
<protein>
    <submittedName>
        <fullName evidence="8">Glu/Leu/Phe/Val dehydrogenase</fullName>
    </submittedName>
</protein>
<evidence type="ECO:0000256" key="6">
    <source>
        <dbReference type="RuleBase" id="RU004417"/>
    </source>
</evidence>
<feature type="domain" description="Glutamate/phenylalanine/leucine/valine/L-tryptophan dehydrogenase C-terminal" evidence="7">
    <location>
        <begin position="144"/>
        <end position="348"/>
    </location>
</feature>
<dbReference type="GO" id="GO:0000166">
    <property type="term" value="F:nucleotide binding"/>
    <property type="evidence" value="ECO:0007669"/>
    <property type="project" value="UniProtKB-KW"/>
</dbReference>
<keyword evidence="2 6" id="KW-0560">Oxidoreductase</keyword>
<evidence type="ECO:0000256" key="5">
    <source>
        <dbReference type="PIRSR" id="PIRSR000188-2"/>
    </source>
</evidence>
<feature type="active site" description="Proton donor/acceptor" evidence="4">
    <location>
        <position position="80"/>
    </location>
</feature>
<dbReference type="PROSITE" id="PS00074">
    <property type="entry name" value="GLFV_DEHYDROGENASE"/>
    <property type="match status" value="1"/>
</dbReference>
<dbReference type="CDD" id="cd01075">
    <property type="entry name" value="NAD_bind_Leu_Phe_Val_DH"/>
    <property type="match status" value="1"/>
</dbReference>
<dbReference type="Proteomes" id="UP000476064">
    <property type="component" value="Chromosome"/>
</dbReference>
<feature type="binding site" evidence="5">
    <location>
        <begin position="181"/>
        <end position="186"/>
    </location>
    <ligand>
        <name>NAD(+)</name>
        <dbReference type="ChEBI" id="CHEBI:57540"/>
    </ligand>
</feature>
<dbReference type="PANTHER" id="PTHR42722:SF1">
    <property type="entry name" value="VALINE DEHYDROGENASE"/>
    <property type="match status" value="1"/>
</dbReference>
<keyword evidence="3 5" id="KW-0520">NAD</keyword>
<organism evidence="8 9">
    <name type="scientific">Paenibacillus lycopersici</name>
    <dbReference type="NCBI Taxonomy" id="2704462"/>
    <lineage>
        <taxon>Bacteria</taxon>
        <taxon>Bacillati</taxon>
        <taxon>Bacillota</taxon>
        <taxon>Bacilli</taxon>
        <taxon>Bacillales</taxon>
        <taxon>Paenibacillaceae</taxon>
        <taxon>Paenibacillus</taxon>
    </lineage>
</organism>
<dbReference type="InterPro" id="IPR006095">
    <property type="entry name" value="Glu/Leu/Phe/Val/Trp_DH"/>
</dbReference>
<dbReference type="PIRSF" id="PIRSF000188">
    <property type="entry name" value="Phe_leu_dh"/>
    <property type="match status" value="1"/>
</dbReference>
<dbReference type="InterPro" id="IPR046346">
    <property type="entry name" value="Aminoacid_DH-like_N_sf"/>
</dbReference>
<dbReference type="InterPro" id="IPR006097">
    <property type="entry name" value="Glu/Leu/Phe/Val/Trp_DH_dimer"/>
</dbReference>
<dbReference type="GO" id="GO:0006520">
    <property type="term" value="P:amino acid metabolic process"/>
    <property type="evidence" value="ECO:0007669"/>
    <property type="project" value="InterPro"/>
</dbReference>
<dbReference type="SMART" id="SM00839">
    <property type="entry name" value="ELFV_dehydrog"/>
    <property type="match status" value="1"/>
</dbReference>
<evidence type="ECO:0000256" key="3">
    <source>
        <dbReference type="ARBA" id="ARBA00023027"/>
    </source>
</evidence>
<dbReference type="EMBL" id="CP048209">
    <property type="protein sequence ID" value="QHT62514.1"/>
    <property type="molecule type" value="Genomic_DNA"/>
</dbReference>
<reference evidence="8 9" key="1">
    <citation type="submission" date="2020-01" db="EMBL/GenBank/DDBJ databases">
        <title>Paenibacillus sp. nov., isolated from tomato rhizosphere.</title>
        <authorList>
            <person name="Weon H.-Y."/>
            <person name="Lee S.A."/>
        </authorList>
    </citation>
    <scope>NUCLEOTIDE SEQUENCE [LARGE SCALE GENOMIC DNA]</scope>
    <source>
        <strain evidence="8 9">12200R-189</strain>
    </source>
</reference>
<evidence type="ECO:0000313" key="8">
    <source>
        <dbReference type="EMBL" id="QHT62514.1"/>
    </source>
</evidence>
<dbReference type="InterPro" id="IPR033524">
    <property type="entry name" value="Glu/Leu/Phe/Val_DH_AS"/>
</dbReference>
<comment type="similarity">
    <text evidence="1 6">Belongs to the Glu/Leu/Phe/Val dehydrogenases family.</text>
</comment>
<accession>A0A6C0G4W9</accession>
<proteinExistence type="inferred from homology"/>
<gene>
    <name evidence="8" type="ORF">GXP70_22695</name>
</gene>
<keyword evidence="9" id="KW-1185">Reference proteome</keyword>